<name>A0ABC8UQU5_9AQUA</name>
<evidence type="ECO:0008006" key="3">
    <source>
        <dbReference type="Google" id="ProtNLM"/>
    </source>
</evidence>
<gene>
    <name evidence="1" type="ORF">ILEXP_LOCUS53397</name>
</gene>
<evidence type="ECO:0000313" key="2">
    <source>
        <dbReference type="Proteomes" id="UP001642360"/>
    </source>
</evidence>
<dbReference type="Proteomes" id="UP001642360">
    <property type="component" value="Unassembled WGS sequence"/>
</dbReference>
<comment type="caution">
    <text evidence="1">The sequence shown here is derived from an EMBL/GenBank/DDBJ whole genome shotgun (WGS) entry which is preliminary data.</text>
</comment>
<organism evidence="1 2">
    <name type="scientific">Ilex paraguariensis</name>
    <name type="common">yerba mate</name>
    <dbReference type="NCBI Taxonomy" id="185542"/>
    <lineage>
        <taxon>Eukaryota</taxon>
        <taxon>Viridiplantae</taxon>
        <taxon>Streptophyta</taxon>
        <taxon>Embryophyta</taxon>
        <taxon>Tracheophyta</taxon>
        <taxon>Spermatophyta</taxon>
        <taxon>Magnoliopsida</taxon>
        <taxon>eudicotyledons</taxon>
        <taxon>Gunneridae</taxon>
        <taxon>Pentapetalae</taxon>
        <taxon>asterids</taxon>
        <taxon>campanulids</taxon>
        <taxon>Aquifoliales</taxon>
        <taxon>Aquifoliaceae</taxon>
        <taxon>Ilex</taxon>
    </lineage>
</organism>
<accession>A0ABC8UQU5</accession>
<dbReference type="AlphaFoldDB" id="A0ABC8UQU5"/>
<protein>
    <recommendedName>
        <fullName evidence="3">Pentatricopeptide repeat-containing protein</fullName>
    </recommendedName>
</protein>
<keyword evidence="2" id="KW-1185">Reference proteome</keyword>
<proteinExistence type="predicted"/>
<reference evidence="1 2" key="1">
    <citation type="submission" date="2024-02" db="EMBL/GenBank/DDBJ databases">
        <authorList>
            <person name="Vignale AGUSTIN F."/>
            <person name="Sosa J E."/>
            <person name="Modenutti C."/>
        </authorList>
    </citation>
    <scope>NUCLEOTIDE SEQUENCE [LARGE SCALE GENOMIC DNA]</scope>
</reference>
<dbReference type="EMBL" id="CAUOFW020008532">
    <property type="protein sequence ID" value="CAK9183154.1"/>
    <property type="molecule type" value="Genomic_DNA"/>
</dbReference>
<sequence>MGVSEAFVYVMAMECVFKGSLDALDWLHHMITTDVEIIEKQCEEFYVTKFLFGLYPSPPNVKVFFQGDDSIPSLSIVYARVRGFVLDSYWCQNFRKGNSSFVSALGGQDSDCVVVSEVLVWDIIVQDSSFSVEVVEDIEVDRGCGFGRSWSRYTGHEISV</sequence>
<evidence type="ECO:0000313" key="1">
    <source>
        <dbReference type="EMBL" id="CAK9183154.1"/>
    </source>
</evidence>